<name>A0A7X2MX17_9CLOT</name>
<feature type="transmembrane region" description="Helical" evidence="4">
    <location>
        <begin position="198"/>
        <end position="219"/>
    </location>
</feature>
<reference evidence="7 8" key="1">
    <citation type="submission" date="2019-08" db="EMBL/GenBank/DDBJ databases">
        <title>In-depth cultivation of the pig gut microbiome towards novel bacterial diversity and tailored functional studies.</title>
        <authorList>
            <person name="Wylensek D."/>
            <person name="Hitch T.C.A."/>
            <person name="Clavel T."/>
        </authorList>
    </citation>
    <scope>NUCLEOTIDE SEQUENCE [LARGE SCALE GENOMIC DNA]</scope>
    <source>
        <strain evidence="7 8">WCA-383-APC-5B</strain>
    </source>
</reference>
<comment type="caution">
    <text evidence="7">The sequence shown here is derived from an EMBL/GenBank/DDBJ whole genome shotgun (WGS) entry which is preliminary data.</text>
</comment>
<dbReference type="PANTHER" id="PTHR32089">
    <property type="entry name" value="METHYL-ACCEPTING CHEMOTAXIS PROTEIN MCPB"/>
    <property type="match status" value="1"/>
</dbReference>
<protein>
    <submittedName>
        <fullName evidence="7">Methyl-accepting chemotaxis protein</fullName>
    </submittedName>
</protein>
<dbReference type="Gene3D" id="6.10.340.10">
    <property type="match status" value="1"/>
</dbReference>
<evidence type="ECO:0000256" key="2">
    <source>
        <dbReference type="ARBA" id="ARBA00029447"/>
    </source>
</evidence>
<evidence type="ECO:0000259" key="6">
    <source>
        <dbReference type="PROSITE" id="PS50885"/>
    </source>
</evidence>
<sequence length="578" mass="63847">MKEMKLRNHNNKEKLNHGKRNIKLVTIILIIGILIVLCNESLAFFNFVSFNKVSKSTETVFKENLAKIDNINSMLISINKIKTNTVDNMSLFSAGIIKKERTLLAKSLDLLIKCKSNSAEEDNFIITMPSKFNSYFSNLDNMVKNVESDKEIDNLNLLNAKSIADSITTNLENYNTIVQKEINSSSALLVSQARYSKYINIIMSQVVVAIIIVVFAFFIKEINKALKDFQAILEEVKRGNLAVDVDCNGKNEFAIMRRELKSSLDAIILLINKFKKGTDTIDDRVMSLSAVSEEMAASAEQVNNSILQVSKGSESQTNDLVEIVNLIKDFTVTLKEVVGRINVVHNNASDASKVANVGGSELNKLIASLETVQSDFKSMTERVTELDTSVNKINEITELINGITDQTNLLALNAAIEAARAGDAGKGFAVVANEIRRLAEQSKNALEEINSIVKGIKVETKEVIIDSNNLGQSFKHQEKTIRDSIKSFSEIVQSVSNIVPLVENVKSFINELERKNNSIANKTENATAVAQENLATSEEITASTSEMSKSAEDVADTANTLTKIVSDTLDNINNFKID</sequence>
<organism evidence="7 8">
    <name type="scientific">Inconstantimicrobium porci</name>
    <dbReference type="NCBI Taxonomy" id="2652291"/>
    <lineage>
        <taxon>Bacteria</taxon>
        <taxon>Bacillati</taxon>
        <taxon>Bacillota</taxon>
        <taxon>Clostridia</taxon>
        <taxon>Eubacteriales</taxon>
        <taxon>Clostridiaceae</taxon>
        <taxon>Inconstantimicrobium</taxon>
    </lineage>
</organism>
<keyword evidence="8" id="KW-1185">Reference proteome</keyword>
<dbReference type="GO" id="GO:0007165">
    <property type="term" value="P:signal transduction"/>
    <property type="evidence" value="ECO:0007669"/>
    <property type="project" value="UniProtKB-KW"/>
</dbReference>
<dbReference type="Proteomes" id="UP000460287">
    <property type="component" value="Unassembled WGS sequence"/>
</dbReference>
<proteinExistence type="inferred from homology"/>
<dbReference type="PROSITE" id="PS50111">
    <property type="entry name" value="CHEMOTAXIS_TRANSDUC_2"/>
    <property type="match status" value="1"/>
</dbReference>
<evidence type="ECO:0000256" key="1">
    <source>
        <dbReference type="ARBA" id="ARBA00023224"/>
    </source>
</evidence>
<dbReference type="InterPro" id="IPR004089">
    <property type="entry name" value="MCPsignal_dom"/>
</dbReference>
<dbReference type="InterPro" id="IPR004090">
    <property type="entry name" value="Chemotax_Me-accpt_rcpt"/>
</dbReference>
<keyword evidence="1 3" id="KW-0807">Transducer</keyword>
<feature type="transmembrane region" description="Helical" evidence="4">
    <location>
        <begin position="21"/>
        <end position="45"/>
    </location>
</feature>
<dbReference type="EMBL" id="VULX01000003">
    <property type="protein sequence ID" value="MSR90642.1"/>
    <property type="molecule type" value="Genomic_DNA"/>
</dbReference>
<dbReference type="PRINTS" id="PR00260">
    <property type="entry name" value="CHEMTRNSDUCR"/>
</dbReference>
<gene>
    <name evidence="7" type="ORF">FYJ33_04230</name>
</gene>
<keyword evidence="4" id="KW-0812">Transmembrane</keyword>
<dbReference type="GO" id="GO:0006935">
    <property type="term" value="P:chemotaxis"/>
    <property type="evidence" value="ECO:0007669"/>
    <property type="project" value="InterPro"/>
</dbReference>
<feature type="domain" description="Methyl-accepting transducer" evidence="5">
    <location>
        <begin position="291"/>
        <end position="548"/>
    </location>
</feature>
<dbReference type="GO" id="GO:0004888">
    <property type="term" value="F:transmembrane signaling receptor activity"/>
    <property type="evidence" value="ECO:0007669"/>
    <property type="project" value="InterPro"/>
</dbReference>
<evidence type="ECO:0000313" key="8">
    <source>
        <dbReference type="Proteomes" id="UP000460287"/>
    </source>
</evidence>
<dbReference type="PANTHER" id="PTHR32089:SF112">
    <property type="entry name" value="LYSOZYME-LIKE PROTEIN-RELATED"/>
    <property type="match status" value="1"/>
</dbReference>
<dbReference type="PROSITE" id="PS50885">
    <property type="entry name" value="HAMP"/>
    <property type="match status" value="1"/>
</dbReference>
<dbReference type="RefSeq" id="WP_154530522.1">
    <property type="nucleotide sequence ID" value="NZ_VULX01000003.1"/>
</dbReference>
<dbReference type="SUPFAM" id="SSF58104">
    <property type="entry name" value="Methyl-accepting chemotaxis protein (MCP) signaling domain"/>
    <property type="match status" value="1"/>
</dbReference>
<dbReference type="AlphaFoldDB" id="A0A7X2MX17"/>
<dbReference type="Gene3D" id="1.10.287.950">
    <property type="entry name" value="Methyl-accepting chemotaxis protein"/>
    <property type="match status" value="1"/>
</dbReference>
<keyword evidence="4" id="KW-0472">Membrane</keyword>
<feature type="domain" description="HAMP" evidence="6">
    <location>
        <begin position="220"/>
        <end position="272"/>
    </location>
</feature>
<dbReference type="Pfam" id="PF00015">
    <property type="entry name" value="MCPsignal"/>
    <property type="match status" value="1"/>
</dbReference>
<comment type="similarity">
    <text evidence="2">Belongs to the methyl-accepting chemotaxis (MCP) protein family.</text>
</comment>
<evidence type="ECO:0000256" key="3">
    <source>
        <dbReference type="PROSITE-ProRule" id="PRU00284"/>
    </source>
</evidence>
<keyword evidence="4" id="KW-1133">Transmembrane helix</keyword>
<dbReference type="SMART" id="SM00283">
    <property type="entry name" value="MA"/>
    <property type="match status" value="1"/>
</dbReference>
<dbReference type="InterPro" id="IPR003660">
    <property type="entry name" value="HAMP_dom"/>
</dbReference>
<dbReference type="GO" id="GO:0016020">
    <property type="term" value="C:membrane"/>
    <property type="evidence" value="ECO:0007669"/>
    <property type="project" value="InterPro"/>
</dbReference>
<evidence type="ECO:0000313" key="7">
    <source>
        <dbReference type="EMBL" id="MSR90642.1"/>
    </source>
</evidence>
<evidence type="ECO:0000259" key="5">
    <source>
        <dbReference type="PROSITE" id="PS50111"/>
    </source>
</evidence>
<evidence type="ECO:0000256" key="4">
    <source>
        <dbReference type="SAM" id="Phobius"/>
    </source>
</evidence>
<accession>A0A7X2MX17</accession>